<sequence>MSFKTKIILFFLVLSNNYKSSVGTDTVQNTQHPPTGTWASFINMLNHCTIQVFYYRRNFTSWDTISKQLQDLNGLLNFNFIMENVGDPENRYIRANVTQHDEKGIIQSFPFEENNFNLIFSNYHTAIMFSPPMNPLLRMFGLVAFNEDSDYIIILDYFPGHIHWHFNFYFGLSSNFRLTSILLYSNMTTNALSIVCHTCTPLQQIKDRSDKSFLIKKLFPAKDSTLTQFSGYKKLMTNMNLHPIEFLPDQKFWKIPCSLKHCGLFTPHTTCPVSELMVRLNFTTTNSSQNIVGSAISNKIYTRENLKDMLWSPGLIGRMTWIKHSVDFRQVQYRIYALPVEFNAISMLNIFDVLSLSILIILGSASSLIILKNRKFVFAPIAWTVSIFLQQATSFVIKPGEAKVTRFHVFVTYCVVLFWLFNAFFVGSMFSGEFFSLFTSNRIPQLPRNLKELVLATDIPMFSWSTTFIMHENNREVSTLKENLITQMLEGAEYPQEYRRMLYSLKEKVVWCGELNLFRAARSASLNIPYFGNYTQGRYSIFALIDPSFVHQIMERCFGVFRKYFIISNTEEHLDTALLPWITYRTSFGARFEVDVGYLTEAGITEYWENNFQIYRFLDFVKSSHDYNMELGIPEKNYTNYFQKAILNKRESNSAELAREGEPIELDKTKMLFFLYTSCVGISAVYFVAEKYRFITKLAYNPVFRDGCI</sequence>
<feature type="transmembrane region" description="Helical" evidence="1">
    <location>
        <begin position="671"/>
        <end position="689"/>
    </location>
</feature>
<feature type="signal peptide" evidence="2">
    <location>
        <begin position="1"/>
        <end position="23"/>
    </location>
</feature>
<keyword evidence="1" id="KW-1133">Transmembrane helix</keyword>
<proteinExistence type="predicted"/>
<feature type="chain" id="PRO_5013076083" evidence="2">
    <location>
        <begin position="24"/>
        <end position="709"/>
    </location>
</feature>
<organism evidence="3 4">
    <name type="scientific">Folsomia candida</name>
    <name type="common">Springtail</name>
    <dbReference type="NCBI Taxonomy" id="158441"/>
    <lineage>
        <taxon>Eukaryota</taxon>
        <taxon>Metazoa</taxon>
        <taxon>Ecdysozoa</taxon>
        <taxon>Arthropoda</taxon>
        <taxon>Hexapoda</taxon>
        <taxon>Collembola</taxon>
        <taxon>Entomobryomorpha</taxon>
        <taxon>Isotomoidea</taxon>
        <taxon>Isotomidae</taxon>
        <taxon>Proisotominae</taxon>
        <taxon>Folsomia</taxon>
    </lineage>
</organism>
<evidence type="ECO:0000256" key="1">
    <source>
        <dbReference type="SAM" id="Phobius"/>
    </source>
</evidence>
<keyword evidence="1" id="KW-0472">Membrane</keyword>
<accession>A0A226D771</accession>
<feature type="transmembrane region" description="Helical" evidence="1">
    <location>
        <begin position="353"/>
        <end position="371"/>
    </location>
</feature>
<feature type="transmembrane region" description="Helical" evidence="1">
    <location>
        <begin position="409"/>
        <end position="432"/>
    </location>
</feature>
<dbReference type="Proteomes" id="UP000198287">
    <property type="component" value="Unassembled WGS sequence"/>
</dbReference>
<dbReference type="AlphaFoldDB" id="A0A226D771"/>
<evidence type="ECO:0000313" key="4">
    <source>
        <dbReference type="Proteomes" id="UP000198287"/>
    </source>
</evidence>
<evidence type="ECO:0000256" key="2">
    <source>
        <dbReference type="SAM" id="SignalP"/>
    </source>
</evidence>
<gene>
    <name evidence="3" type="ORF">Fcan01_24345</name>
</gene>
<protein>
    <submittedName>
        <fullName evidence="3">Uncharacterized protein</fullName>
    </submittedName>
</protein>
<comment type="caution">
    <text evidence="3">The sequence shown here is derived from an EMBL/GenBank/DDBJ whole genome shotgun (WGS) entry which is preliminary data.</text>
</comment>
<keyword evidence="1" id="KW-0812">Transmembrane</keyword>
<reference evidence="3 4" key="1">
    <citation type="submission" date="2015-12" db="EMBL/GenBank/DDBJ databases">
        <title>The genome of Folsomia candida.</title>
        <authorList>
            <person name="Faddeeva A."/>
            <person name="Derks M.F."/>
            <person name="Anvar Y."/>
            <person name="Smit S."/>
            <person name="Van Straalen N."/>
            <person name="Roelofs D."/>
        </authorList>
    </citation>
    <scope>NUCLEOTIDE SEQUENCE [LARGE SCALE GENOMIC DNA]</scope>
    <source>
        <strain evidence="3 4">VU population</strain>
        <tissue evidence="3">Whole body</tissue>
    </source>
</reference>
<dbReference type="EMBL" id="LNIX01000031">
    <property type="protein sequence ID" value="OXA41059.1"/>
    <property type="molecule type" value="Genomic_DNA"/>
</dbReference>
<name>A0A226D771_FOLCA</name>
<dbReference type="OrthoDB" id="8298634at2759"/>
<keyword evidence="2" id="KW-0732">Signal</keyword>
<keyword evidence="4" id="KW-1185">Reference proteome</keyword>
<evidence type="ECO:0000313" key="3">
    <source>
        <dbReference type="EMBL" id="OXA41059.1"/>
    </source>
</evidence>